<dbReference type="Proteomes" id="UP000291084">
    <property type="component" value="Chromosome 9"/>
</dbReference>
<feature type="non-terminal residue" evidence="1">
    <location>
        <position position="1"/>
    </location>
</feature>
<dbReference type="AlphaFoldDB" id="A0A0S3SYA5"/>
<organism evidence="1 2">
    <name type="scientific">Vigna angularis var. angularis</name>
    <dbReference type="NCBI Taxonomy" id="157739"/>
    <lineage>
        <taxon>Eukaryota</taxon>
        <taxon>Viridiplantae</taxon>
        <taxon>Streptophyta</taxon>
        <taxon>Embryophyta</taxon>
        <taxon>Tracheophyta</taxon>
        <taxon>Spermatophyta</taxon>
        <taxon>Magnoliopsida</taxon>
        <taxon>eudicotyledons</taxon>
        <taxon>Gunneridae</taxon>
        <taxon>Pentapetalae</taxon>
        <taxon>rosids</taxon>
        <taxon>fabids</taxon>
        <taxon>Fabales</taxon>
        <taxon>Fabaceae</taxon>
        <taxon>Papilionoideae</taxon>
        <taxon>50 kb inversion clade</taxon>
        <taxon>NPAAA clade</taxon>
        <taxon>indigoferoid/millettioid clade</taxon>
        <taxon>Phaseoleae</taxon>
        <taxon>Vigna</taxon>
    </lineage>
</organism>
<keyword evidence="2" id="KW-1185">Reference proteome</keyword>
<name>A0A0S3SYA5_PHAAN</name>
<evidence type="ECO:0000313" key="1">
    <source>
        <dbReference type="EMBL" id="BAT97787.1"/>
    </source>
</evidence>
<accession>A0A0S3SYA5</accession>
<reference evidence="1 2" key="1">
    <citation type="journal article" date="2015" name="Sci. Rep.">
        <title>The power of single molecule real-time sequencing technology in the de novo assembly of a eukaryotic genome.</title>
        <authorList>
            <person name="Sakai H."/>
            <person name="Naito K."/>
            <person name="Ogiso-Tanaka E."/>
            <person name="Takahashi Y."/>
            <person name="Iseki K."/>
            <person name="Muto C."/>
            <person name="Satou K."/>
            <person name="Teruya K."/>
            <person name="Shiroma A."/>
            <person name="Shimoji M."/>
            <person name="Hirano T."/>
            <person name="Itoh T."/>
            <person name="Kaga A."/>
            <person name="Tomooka N."/>
        </authorList>
    </citation>
    <scope>NUCLEOTIDE SEQUENCE [LARGE SCALE GENOMIC DNA]</scope>
    <source>
        <strain evidence="2">cv. Shumari</strain>
    </source>
</reference>
<sequence length="94" mass="10821">PFPSNIKVATQLVVLSPLQHPVRNQPELPPDPHRSCHQTLVGPVIRPLSELFPELSSYFCLSCCQSFHHCHCQNCNYRHCCNCQSFLFLYCCFN</sequence>
<protein>
    <submittedName>
        <fullName evidence="1">Uncharacterized protein</fullName>
    </submittedName>
</protein>
<gene>
    <name evidence="1" type="primary">Vigan.09G133500</name>
    <name evidence="1" type="ORF">VIGAN_09133500</name>
</gene>
<proteinExistence type="predicted"/>
<dbReference type="EMBL" id="AP015042">
    <property type="protein sequence ID" value="BAT97787.1"/>
    <property type="molecule type" value="Genomic_DNA"/>
</dbReference>
<evidence type="ECO:0000313" key="2">
    <source>
        <dbReference type="Proteomes" id="UP000291084"/>
    </source>
</evidence>